<comment type="similarity">
    <text evidence="5">Belongs to the 4-toluene sulfonate uptake permease (TSUP) (TC 2.A.102) family.</text>
</comment>
<keyword evidence="4 5" id="KW-0472">Membrane</keyword>
<dbReference type="GO" id="GO:0005886">
    <property type="term" value="C:plasma membrane"/>
    <property type="evidence" value="ECO:0007669"/>
    <property type="project" value="UniProtKB-SubCell"/>
</dbReference>
<feature type="transmembrane region" description="Helical" evidence="5">
    <location>
        <begin position="153"/>
        <end position="179"/>
    </location>
</feature>
<proteinExistence type="inferred from homology"/>
<dbReference type="EMBL" id="CP012700">
    <property type="protein sequence ID" value="ALH78942.1"/>
    <property type="molecule type" value="Genomic_DNA"/>
</dbReference>
<evidence type="ECO:0000256" key="4">
    <source>
        <dbReference type="ARBA" id="ARBA00023136"/>
    </source>
</evidence>
<reference evidence="6 7" key="1">
    <citation type="journal article" date="2015" name="Genome Announc.">
        <title>Complete Genome Sequence of Polypropylene Glycol- and Polyethylene Glycol-Degrading Sphingopyxis macrogoltabida Strain EY-1.</title>
        <authorList>
            <person name="Ohtsubo Y."/>
            <person name="Nagata Y."/>
            <person name="Numata M."/>
            <person name="Tsuchikane K."/>
            <person name="Hosoyama A."/>
            <person name="Yamazoe A."/>
            <person name="Tsuda M."/>
            <person name="Fujita N."/>
            <person name="Kawai F."/>
        </authorList>
    </citation>
    <scope>NUCLEOTIDE SEQUENCE [LARGE SCALE GENOMIC DNA]</scope>
    <source>
        <strain evidence="6 7">EY-1</strain>
    </source>
</reference>
<keyword evidence="2 5" id="KW-0812">Transmembrane</keyword>
<evidence type="ECO:0000256" key="5">
    <source>
        <dbReference type="RuleBase" id="RU363041"/>
    </source>
</evidence>
<dbReference type="AlphaFoldDB" id="A0A0N9U1Y2"/>
<feature type="transmembrane region" description="Helical" evidence="5">
    <location>
        <begin position="12"/>
        <end position="45"/>
    </location>
</feature>
<dbReference type="PANTHER" id="PTHR43483:SF3">
    <property type="entry name" value="MEMBRANE TRANSPORTER PROTEIN HI_0806-RELATED"/>
    <property type="match status" value="1"/>
</dbReference>
<evidence type="ECO:0000256" key="2">
    <source>
        <dbReference type="ARBA" id="ARBA00022692"/>
    </source>
</evidence>
<feature type="transmembrane region" description="Helical" evidence="5">
    <location>
        <begin position="90"/>
        <end position="108"/>
    </location>
</feature>
<organism evidence="6 7">
    <name type="scientific">Sphingopyxis macrogoltabida</name>
    <name type="common">Sphingomonas macrogoltabidus</name>
    <dbReference type="NCBI Taxonomy" id="33050"/>
    <lineage>
        <taxon>Bacteria</taxon>
        <taxon>Pseudomonadati</taxon>
        <taxon>Pseudomonadota</taxon>
        <taxon>Alphaproteobacteria</taxon>
        <taxon>Sphingomonadales</taxon>
        <taxon>Sphingomonadaceae</taxon>
        <taxon>Sphingopyxis</taxon>
    </lineage>
</organism>
<dbReference type="InterPro" id="IPR002781">
    <property type="entry name" value="TM_pro_TauE-like"/>
</dbReference>
<keyword evidence="3 5" id="KW-1133">Transmembrane helix</keyword>
<evidence type="ECO:0000313" key="6">
    <source>
        <dbReference type="EMBL" id="ALH78942.1"/>
    </source>
</evidence>
<feature type="transmembrane region" description="Helical" evidence="5">
    <location>
        <begin position="222"/>
        <end position="242"/>
    </location>
</feature>
<feature type="transmembrane region" description="Helical" evidence="5">
    <location>
        <begin position="57"/>
        <end position="78"/>
    </location>
</feature>
<accession>A0A0N9U1Y2</accession>
<evidence type="ECO:0000256" key="3">
    <source>
        <dbReference type="ARBA" id="ARBA00022989"/>
    </source>
</evidence>
<dbReference type="PATRIC" id="fig|33050.5.peg.144"/>
<gene>
    <name evidence="6" type="ORF">AN936_00700</name>
</gene>
<dbReference type="OrthoDB" id="457670at2"/>
<dbReference type="Proteomes" id="UP000058074">
    <property type="component" value="Chromosome"/>
</dbReference>
<evidence type="ECO:0000256" key="1">
    <source>
        <dbReference type="ARBA" id="ARBA00004141"/>
    </source>
</evidence>
<feature type="transmembrane region" description="Helical" evidence="5">
    <location>
        <begin position="115"/>
        <end position="133"/>
    </location>
</feature>
<dbReference type="PANTHER" id="PTHR43483">
    <property type="entry name" value="MEMBRANE TRANSPORTER PROTEIN HI_0806-RELATED"/>
    <property type="match status" value="1"/>
</dbReference>
<feature type="transmembrane region" description="Helical" evidence="5">
    <location>
        <begin position="191"/>
        <end position="210"/>
    </location>
</feature>
<sequence length="275" mass="27902">MPDVLNGEMLTLAAMMLVTGAVGGVIAGMLGVGGGIVIVPVLDLVLASFGIDGDVRMHVTVATSLATIIPTAISSSRAHEAKGAVDHDQLKHWAIAIFLGAIAGVVLASRVSGDVLSAVFGIVALLVAIKMLLPLEGKHIADAVPGGAAGQVIPFAIGGLSSMMGIGGGTLSVPVMTLFNVPIHRAVGTAALFGLLISAPATVAFIIAGWHVEDLPPGSLGYVNLIGLAIIAPVSYFTAPWGARIAHALSKRQLSLLFGLFLTVVAARMLLRAFG</sequence>
<keyword evidence="5" id="KW-1003">Cell membrane</keyword>
<protein>
    <recommendedName>
        <fullName evidence="5">Probable membrane transporter protein</fullName>
    </recommendedName>
</protein>
<comment type="subcellular location">
    <subcellularLocation>
        <location evidence="5">Cell membrane</location>
        <topology evidence="5">Multi-pass membrane protein</topology>
    </subcellularLocation>
    <subcellularLocation>
        <location evidence="1">Membrane</location>
        <topology evidence="1">Multi-pass membrane protein</topology>
    </subcellularLocation>
</comment>
<dbReference type="Pfam" id="PF01925">
    <property type="entry name" value="TauE"/>
    <property type="match status" value="1"/>
</dbReference>
<dbReference type="RefSeq" id="WP_054586460.1">
    <property type="nucleotide sequence ID" value="NZ_CP012700.1"/>
</dbReference>
<dbReference type="KEGG" id="smag:AN936_00700"/>
<feature type="transmembrane region" description="Helical" evidence="5">
    <location>
        <begin position="254"/>
        <end position="274"/>
    </location>
</feature>
<evidence type="ECO:0000313" key="7">
    <source>
        <dbReference type="Proteomes" id="UP000058074"/>
    </source>
</evidence>
<name>A0A0N9U1Y2_SPHMC</name>